<keyword evidence="4" id="KW-1185">Reference proteome</keyword>
<dbReference type="GO" id="GO:0005524">
    <property type="term" value="F:ATP binding"/>
    <property type="evidence" value="ECO:0007669"/>
    <property type="project" value="InterPro"/>
</dbReference>
<accession>W4VBC8</accession>
<evidence type="ECO:0000313" key="3">
    <source>
        <dbReference type="EMBL" id="GAE90730.1"/>
    </source>
</evidence>
<dbReference type="SUPFAM" id="SSF54211">
    <property type="entry name" value="Ribosomal protein S5 domain 2-like"/>
    <property type="match status" value="1"/>
</dbReference>
<evidence type="ECO:0000313" key="4">
    <source>
        <dbReference type="Proteomes" id="UP000019109"/>
    </source>
</evidence>
<dbReference type="EMBL" id="BAVR01000087">
    <property type="protein sequence ID" value="GAE90730.1"/>
    <property type="molecule type" value="Genomic_DNA"/>
</dbReference>
<dbReference type="GO" id="GO:0051082">
    <property type="term" value="F:unfolded protein binding"/>
    <property type="evidence" value="ECO:0007669"/>
    <property type="project" value="InterPro"/>
</dbReference>
<comment type="similarity">
    <text evidence="1">Belongs to the heat shock protein 90 family.</text>
</comment>
<protein>
    <submittedName>
        <fullName evidence="3">Chaperone protein HtpG</fullName>
    </submittedName>
</protein>
<organism evidence="3 4">
    <name type="scientific">Acetivibrio straminisolvens JCM 21531</name>
    <dbReference type="NCBI Taxonomy" id="1294263"/>
    <lineage>
        <taxon>Bacteria</taxon>
        <taxon>Bacillati</taxon>
        <taxon>Bacillota</taxon>
        <taxon>Clostridia</taxon>
        <taxon>Eubacteriales</taxon>
        <taxon>Oscillospiraceae</taxon>
        <taxon>Acetivibrio</taxon>
    </lineage>
</organism>
<proteinExistence type="inferred from homology"/>
<dbReference type="Gene3D" id="1.20.120.790">
    <property type="entry name" value="Heat shock protein 90, C-terminal domain"/>
    <property type="match status" value="1"/>
</dbReference>
<evidence type="ECO:0000256" key="1">
    <source>
        <dbReference type="ARBA" id="ARBA00008239"/>
    </source>
</evidence>
<keyword evidence="2" id="KW-0143">Chaperone</keyword>
<dbReference type="STRING" id="1294263.JCM21531_4365"/>
<dbReference type="SUPFAM" id="SSF110942">
    <property type="entry name" value="HSP90 C-terminal domain"/>
    <property type="match status" value="1"/>
</dbReference>
<dbReference type="PANTHER" id="PTHR11528">
    <property type="entry name" value="HEAT SHOCK PROTEIN 90 FAMILY MEMBER"/>
    <property type="match status" value="1"/>
</dbReference>
<gene>
    <name evidence="3" type="ORF">JCM21531_4365</name>
</gene>
<comment type="caution">
    <text evidence="3">The sequence shown here is derived from an EMBL/GenBank/DDBJ whole genome shotgun (WGS) entry which is preliminary data.</text>
</comment>
<dbReference type="GO" id="GO:0016887">
    <property type="term" value="F:ATP hydrolysis activity"/>
    <property type="evidence" value="ECO:0007669"/>
    <property type="project" value="InterPro"/>
</dbReference>
<dbReference type="InterPro" id="IPR020568">
    <property type="entry name" value="Ribosomal_Su5_D2-typ_SF"/>
</dbReference>
<dbReference type="InterPro" id="IPR037196">
    <property type="entry name" value="HSP90_C"/>
</dbReference>
<dbReference type="AlphaFoldDB" id="W4VBC8"/>
<reference evidence="3" key="1">
    <citation type="journal article" date="2014" name="Genome Announc.">
        <title>Draft Genome Sequence of Clostridium straminisolvens Strain JCM 21531T, Isolated from a Cellulose-Degrading Bacterial Community.</title>
        <authorList>
            <person name="Yuki M."/>
            <person name="Oshima K."/>
            <person name="Suda W."/>
            <person name="Sakamoto M."/>
            <person name="Kitamura K."/>
            <person name="Iida T."/>
            <person name="Hattori M."/>
            <person name="Ohkuma M."/>
        </authorList>
    </citation>
    <scope>NUCLEOTIDE SEQUENCE [LARGE SCALE GENOMIC DNA]</scope>
    <source>
        <strain evidence="3">JCM 21531</strain>
    </source>
</reference>
<dbReference type="Proteomes" id="UP000019109">
    <property type="component" value="Unassembled WGS sequence"/>
</dbReference>
<sequence length="221" mass="25747">MSLKDYLERNKEKHENKVFYVTDEKQQAQYIKMFKDNDMEAVMMNTVIDTHFIQFLEMNESGVKFLRIDSDLSESMKDKETSSDENSQKEISENLEKLFKENLNNDKLKIKVEALKTATLPGMILMSEQARRIQEMSRMYGGFNFGGMYAEEETLVLNSNNGLIKSLLSLKDKEDRKEDVKLICEHIYDLAKMSHKQLEPDDMTRFIERSNSLLSKLASGQ</sequence>
<dbReference type="InterPro" id="IPR001404">
    <property type="entry name" value="Hsp90_fam"/>
</dbReference>
<evidence type="ECO:0000256" key="2">
    <source>
        <dbReference type="ARBA" id="ARBA00023186"/>
    </source>
</evidence>
<dbReference type="Gene3D" id="3.40.50.11260">
    <property type="match status" value="1"/>
</dbReference>
<dbReference type="GO" id="GO:0140662">
    <property type="term" value="F:ATP-dependent protein folding chaperone"/>
    <property type="evidence" value="ECO:0007669"/>
    <property type="project" value="InterPro"/>
</dbReference>
<name>W4VBC8_9FIRM</name>